<feature type="transmembrane region" description="Helical" evidence="5">
    <location>
        <begin position="319"/>
        <end position="341"/>
    </location>
</feature>
<name>A0A365UAW8_9RHOB</name>
<protein>
    <submittedName>
        <fullName evidence="7">Sodium:calcium antiporter</fullName>
    </submittedName>
</protein>
<feature type="transmembrane region" description="Helical" evidence="5">
    <location>
        <begin position="294"/>
        <end position="312"/>
    </location>
</feature>
<keyword evidence="3 5" id="KW-1133">Transmembrane helix</keyword>
<evidence type="ECO:0000256" key="3">
    <source>
        <dbReference type="ARBA" id="ARBA00022989"/>
    </source>
</evidence>
<dbReference type="PANTHER" id="PTHR10846:SF8">
    <property type="entry name" value="INNER MEMBRANE PROTEIN YRBG"/>
    <property type="match status" value="1"/>
</dbReference>
<comment type="subcellular location">
    <subcellularLocation>
        <location evidence="1">Membrane</location>
        <topology evidence="1">Multi-pass membrane protein</topology>
    </subcellularLocation>
</comment>
<evidence type="ECO:0000313" key="7">
    <source>
        <dbReference type="EMBL" id="RBI86352.1"/>
    </source>
</evidence>
<dbReference type="RefSeq" id="WP_113288589.1">
    <property type="nucleotide sequence ID" value="NZ_QNTQ01000005.1"/>
</dbReference>
<keyword evidence="4 5" id="KW-0472">Membrane</keyword>
<evidence type="ECO:0000259" key="6">
    <source>
        <dbReference type="Pfam" id="PF01699"/>
    </source>
</evidence>
<feature type="transmembrane region" description="Helical" evidence="5">
    <location>
        <begin position="223"/>
        <end position="249"/>
    </location>
</feature>
<dbReference type="EMBL" id="QNTQ01000005">
    <property type="protein sequence ID" value="RBI86352.1"/>
    <property type="molecule type" value="Genomic_DNA"/>
</dbReference>
<evidence type="ECO:0000256" key="4">
    <source>
        <dbReference type="ARBA" id="ARBA00023136"/>
    </source>
</evidence>
<proteinExistence type="predicted"/>
<dbReference type="GO" id="GO:0008273">
    <property type="term" value="F:calcium, potassium:sodium antiporter activity"/>
    <property type="evidence" value="ECO:0007669"/>
    <property type="project" value="TreeGrafter"/>
</dbReference>
<feature type="transmembrane region" description="Helical" evidence="5">
    <location>
        <begin position="74"/>
        <end position="97"/>
    </location>
</feature>
<dbReference type="GO" id="GO:0006874">
    <property type="term" value="P:intracellular calcium ion homeostasis"/>
    <property type="evidence" value="ECO:0007669"/>
    <property type="project" value="TreeGrafter"/>
</dbReference>
<feature type="domain" description="Sodium/calcium exchanger membrane region" evidence="6">
    <location>
        <begin position="10"/>
        <end position="155"/>
    </location>
</feature>
<keyword evidence="2 5" id="KW-0812">Transmembrane</keyword>
<dbReference type="Gene3D" id="1.20.1420.30">
    <property type="entry name" value="NCX, central ion-binding region"/>
    <property type="match status" value="2"/>
</dbReference>
<accession>A0A365UAW8</accession>
<reference evidence="7 8" key="1">
    <citation type="submission" date="2018-07" db="EMBL/GenBank/DDBJ databases">
        <title>Rhodosalinus sp. strain E84T genomic sequence and assembly.</title>
        <authorList>
            <person name="Liu Z.-W."/>
            <person name="Lu D.-C."/>
        </authorList>
    </citation>
    <scope>NUCLEOTIDE SEQUENCE [LARGE SCALE GENOMIC DNA]</scope>
    <source>
        <strain evidence="7 8">E84</strain>
    </source>
</reference>
<organism evidence="7 8">
    <name type="scientific">Rhodosalinus halophilus</name>
    <dbReference type="NCBI Taxonomy" id="2259333"/>
    <lineage>
        <taxon>Bacteria</taxon>
        <taxon>Pseudomonadati</taxon>
        <taxon>Pseudomonadota</taxon>
        <taxon>Alphaproteobacteria</taxon>
        <taxon>Rhodobacterales</taxon>
        <taxon>Paracoccaceae</taxon>
        <taxon>Rhodosalinus</taxon>
    </lineage>
</organism>
<dbReference type="InterPro" id="IPR004481">
    <property type="entry name" value="K/Na/Ca-exchanger"/>
</dbReference>
<dbReference type="InterPro" id="IPR004837">
    <property type="entry name" value="NaCa_Exmemb"/>
</dbReference>
<evidence type="ECO:0000313" key="8">
    <source>
        <dbReference type="Proteomes" id="UP000253370"/>
    </source>
</evidence>
<feature type="transmembrane region" description="Helical" evidence="5">
    <location>
        <begin position="109"/>
        <end position="131"/>
    </location>
</feature>
<dbReference type="GO" id="GO:0005262">
    <property type="term" value="F:calcium channel activity"/>
    <property type="evidence" value="ECO:0007669"/>
    <property type="project" value="TreeGrafter"/>
</dbReference>
<sequence>MFAALDTIILLALFAGATVVILTGGTRLTGMADRIADRTGLGEALVGGVLLGAATSLSGSIVSLTSALDGRASLAFSNGIGGIAAQTAFLAMADLLHRRANLEHAAAELANVFQGTLLMLLLSLPLAAWALPEVALFAVHPASVVLFGVYLLGVYASHQVREKPMWRPVRTHETEPDEPDEPEARDRSTAMLLLRFALLMLIMGAAGWLIAKVAGVLVDRLGLSASVMGALATAVVTSLPELVTTLAAVRRGALQLAVGGIIGGNTFDTLFLTISDVGYREGSLYHAIGRDDLFWLVVGLMLTAVLTLGQLYRQRHGPAGIGIESFAILGIYALAILAQTLL</sequence>
<gene>
    <name evidence="7" type="ORF">DRV85_06285</name>
</gene>
<feature type="transmembrane region" description="Helical" evidence="5">
    <location>
        <begin position="137"/>
        <end position="157"/>
    </location>
</feature>
<dbReference type="AlphaFoldDB" id="A0A365UAW8"/>
<feature type="domain" description="Sodium/calcium exchanger membrane region" evidence="6">
    <location>
        <begin position="196"/>
        <end position="340"/>
    </location>
</feature>
<evidence type="ECO:0000256" key="1">
    <source>
        <dbReference type="ARBA" id="ARBA00004141"/>
    </source>
</evidence>
<comment type="caution">
    <text evidence="7">The sequence shown here is derived from an EMBL/GenBank/DDBJ whole genome shotgun (WGS) entry which is preliminary data.</text>
</comment>
<evidence type="ECO:0000256" key="2">
    <source>
        <dbReference type="ARBA" id="ARBA00022692"/>
    </source>
</evidence>
<dbReference type="GO" id="GO:0005886">
    <property type="term" value="C:plasma membrane"/>
    <property type="evidence" value="ECO:0007669"/>
    <property type="project" value="TreeGrafter"/>
</dbReference>
<keyword evidence="8" id="KW-1185">Reference proteome</keyword>
<dbReference type="Proteomes" id="UP000253370">
    <property type="component" value="Unassembled WGS sequence"/>
</dbReference>
<dbReference type="InterPro" id="IPR044880">
    <property type="entry name" value="NCX_ion-bd_dom_sf"/>
</dbReference>
<dbReference type="Pfam" id="PF01699">
    <property type="entry name" value="Na_Ca_ex"/>
    <property type="match status" value="2"/>
</dbReference>
<dbReference type="OrthoDB" id="153124at2"/>
<evidence type="ECO:0000256" key="5">
    <source>
        <dbReference type="SAM" id="Phobius"/>
    </source>
</evidence>
<dbReference type="PANTHER" id="PTHR10846">
    <property type="entry name" value="SODIUM/POTASSIUM/CALCIUM EXCHANGER"/>
    <property type="match status" value="1"/>
</dbReference>
<feature type="transmembrane region" description="Helical" evidence="5">
    <location>
        <begin position="192"/>
        <end position="211"/>
    </location>
</feature>
<feature type="transmembrane region" description="Helical" evidence="5">
    <location>
        <begin position="45"/>
        <end position="68"/>
    </location>
</feature>
<feature type="transmembrane region" description="Helical" evidence="5">
    <location>
        <begin position="256"/>
        <end position="274"/>
    </location>
</feature>
<feature type="transmembrane region" description="Helical" evidence="5">
    <location>
        <begin position="6"/>
        <end position="24"/>
    </location>
</feature>